<dbReference type="Proteomes" id="UP001150217">
    <property type="component" value="Unassembled WGS sequence"/>
</dbReference>
<gene>
    <name evidence="2" type="ORF">C8R41DRAFT_838134</name>
</gene>
<proteinExistence type="predicted"/>
<name>A0ABQ8VCR5_9AGAR</name>
<protein>
    <submittedName>
        <fullName evidence="2">Uncharacterized protein</fullName>
    </submittedName>
</protein>
<keyword evidence="1" id="KW-0812">Transmembrane</keyword>
<evidence type="ECO:0000256" key="1">
    <source>
        <dbReference type="SAM" id="Phobius"/>
    </source>
</evidence>
<sequence>MTRCQCYWLYHDLLWQYCFTFVDSFLPPLIGIYLEILTHYIGTWPVLWDTYAILFPTLFLTSWLVLNQILYFDYIIIPS</sequence>
<organism evidence="2 3">
    <name type="scientific">Lentinula lateritia</name>
    <dbReference type="NCBI Taxonomy" id="40482"/>
    <lineage>
        <taxon>Eukaryota</taxon>
        <taxon>Fungi</taxon>
        <taxon>Dikarya</taxon>
        <taxon>Basidiomycota</taxon>
        <taxon>Agaricomycotina</taxon>
        <taxon>Agaricomycetes</taxon>
        <taxon>Agaricomycetidae</taxon>
        <taxon>Agaricales</taxon>
        <taxon>Marasmiineae</taxon>
        <taxon>Omphalotaceae</taxon>
        <taxon>Lentinula</taxon>
    </lineage>
</organism>
<accession>A0ABQ8VCR5</accession>
<evidence type="ECO:0000313" key="3">
    <source>
        <dbReference type="Proteomes" id="UP001150217"/>
    </source>
</evidence>
<keyword evidence="1" id="KW-1133">Transmembrane helix</keyword>
<evidence type="ECO:0000313" key="2">
    <source>
        <dbReference type="EMBL" id="KAJ4486889.1"/>
    </source>
</evidence>
<feature type="transmembrane region" description="Helical" evidence="1">
    <location>
        <begin position="46"/>
        <end position="66"/>
    </location>
</feature>
<reference evidence="2" key="1">
    <citation type="submission" date="2022-08" db="EMBL/GenBank/DDBJ databases">
        <title>A Global Phylogenomic Analysis of the Shiitake Genus Lentinula.</title>
        <authorList>
            <consortium name="DOE Joint Genome Institute"/>
            <person name="Sierra-Patev S."/>
            <person name="Min B."/>
            <person name="Naranjo-Ortiz M."/>
            <person name="Looney B."/>
            <person name="Konkel Z."/>
            <person name="Slot J.C."/>
            <person name="Sakamoto Y."/>
            <person name="Steenwyk J.L."/>
            <person name="Rokas A."/>
            <person name="Carro J."/>
            <person name="Camarero S."/>
            <person name="Ferreira P."/>
            <person name="Molpeceres G."/>
            <person name="Ruiz-Duenas F.J."/>
            <person name="Serrano A."/>
            <person name="Henrissat B."/>
            <person name="Drula E."/>
            <person name="Hughes K.W."/>
            <person name="Mata J.L."/>
            <person name="Ishikawa N.K."/>
            <person name="Vargas-Isla R."/>
            <person name="Ushijima S."/>
            <person name="Smith C.A."/>
            <person name="Ahrendt S."/>
            <person name="Andreopoulos W."/>
            <person name="He G."/>
            <person name="Labutti K."/>
            <person name="Lipzen A."/>
            <person name="Ng V."/>
            <person name="Riley R."/>
            <person name="Sandor L."/>
            <person name="Barry K."/>
            <person name="Martinez A.T."/>
            <person name="Xiao Y."/>
            <person name="Gibbons J.G."/>
            <person name="Terashima K."/>
            <person name="Grigoriev I.V."/>
            <person name="Hibbett D.S."/>
        </authorList>
    </citation>
    <scope>NUCLEOTIDE SEQUENCE</scope>
    <source>
        <strain evidence="2">RHP3577 ss4</strain>
    </source>
</reference>
<feature type="transmembrane region" description="Helical" evidence="1">
    <location>
        <begin position="14"/>
        <end position="34"/>
    </location>
</feature>
<dbReference type="EMBL" id="JANVFT010000049">
    <property type="protein sequence ID" value="KAJ4486889.1"/>
    <property type="molecule type" value="Genomic_DNA"/>
</dbReference>
<keyword evidence="1" id="KW-0472">Membrane</keyword>
<keyword evidence="3" id="KW-1185">Reference proteome</keyword>
<comment type="caution">
    <text evidence="2">The sequence shown here is derived from an EMBL/GenBank/DDBJ whole genome shotgun (WGS) entry which is preliminary data.</text>
</comment>